<gene>
    <name evidence="2" type="ORF">SCHPADRAFT_940268</name>
</gene>
<protein>
    <submittedName>
        <fullName evidence="2">Uncharacterized protein</fullName>
    </submittedName>
</protein>
<dbReference type="AlphaFoldDB" id="A0A0H2RVZ7"/>
<evidence type="ECO:0000313" key="3">
    <source>
        <dbReference type="Proteomes" id="UP000053477"/>
    </source>
</evidence>
<feature type="signal peptide" evidence="1">
    <location>
        <begin position="1"/>
        <end position="23"/>
    </location>
</feature>
<accession>A0A0H2RVZ7</accession>
<keyword evidence="3" id="KW-1185">Reference proteome</keyword>
<evidence type="ECO:0000313" key="2">
    <source>
        <dbReference type="EMBL" id="KLO13608.1"/>
    </source>
</evidence>
<dbReference type="Proteomes" id="UP000053477">
    <property type="component" value="Unassembled WGS sequence"/>
</dbReference>
<dbReference type="InParanoid" id="A0A0H2RVZ7"/>
<name>A0A0H2RVZ7_9AGAM</name>
<reference evidence="2 3" key="1">
    <citation type="submission" date="2015-04" db="EMBL/GenBank/DDBJ databases">
        <title>Complete genome sequence of Schizopora paradoxa KUC8140, a cosmopolitan wood degrader in East Asia.</title>
        <authorList>
            <consortium name="DOE Joint Genome Institute"/>
            <person name="Min B."/>
            <person name="Park H."/>
            <person name="Jang Y."/>
            <person name="Kim J.-J."/>
            <person name="Kim K.H."/>
            <person name="Pangilinan J."/>
            <person name="Lipzen A."/>
            <person name="Riley R."/>
            <person name="Grigoriev I.V."/>
            <person name="Spatafora J.W."/>
            <person name="Choi I.-G."/>
        </authorList>
    </citation>
    <scope>NUCLEOTIDE SEQUENCE [LARGE SCALE GENOMIC DNA]</scope>
    <source>
        <strain evidence="2 3">KUC8140</strain>
    </source>
</reference>
<dbReference type="OrthoDB" id="5402794at2759"/>
<proteinExistence type="predicted"/>
<evidence type="ECO:0000256" key="1">
    <source>
        <dbReference type="SAM" id="SignalP"/>
    </source>
</evidence>
<dbReference type="EMBL" id="KQ085957">
    <property type="protein sequence ID" value="KLO13608.1"/>
    <property type="molecule type" value="Genomic_DNA"/>
</dbReference>
<feature type="chain" id="PRO_5005201815" evidence="1">
    <location>
        <begin position="24"/>
        <end position="165"/>
    </location>
</feature>
<organism evidence="2 3">
    <name type="scientific">Schizopora paradoxa</name>
    <dbReference type="NCBI Taxonomy" id="27342"/>
    <lineage>
        <taxon>Eukaryota</taxon>
        <taxon>Fungi</taxon>
        <taxon>Dikarya</taxon>
        <taxon>Basidiomycota</taxon>
        <taxon>Agaricomycotina</taxon>
        <taxon>Agaricomycetes</taxon>
        <taxon>Hymenochaetales</taxon>
        <taxon>Schizoporaceae</taxon>
        <taxon>Schizopora</taxon>
    </lineage>
</organism>
<sequence length="165" mass="18092">MFSDVRFVPVILLCITLFGRVATSPQSLFDFTGVYGSNFNETIVFCAHRPESFEIDTWRIIPFIAQSADSGQNGIFNEKGALLYGGVYFAPNGSVEWRGLGFSANGPFDAAFALSPDGKDANGFFTFRAQKNGSTPGGNTGPWLLFKEREPTVDECDKVFRDHGP</sequence>
<keyword evidence="1" id="KW-0732">Signal</keyword>